<reference evidence="1" key="1">
    <citation type="journal article" date="2015" name="Nature">
        <title>Complex archaea that bridge the gap between prokaryotes and eukaryotes.</title>
        <authorList>
            <person name="Spang A."/>
            <person name="Saw J.H."/>
            <person name="Jorgensen S.L."/>
            <person name="Zaremba-Niedzwiedzka K."/>
            <person name="Martijn J."/>
            <person name="Lind A.E."/>
            <person name="van Eijk R."/>
            <person name="Schleper C."/>
            <person name="Guy L."/>
            <person name="Ettema T.J."/>
        </authorList>
    </citation>
    <scope>NUCLEOTIDE SEQUENCE</scope>
</reference>
<gene>
    <name evidence="1" type="ORF">LCGC14_0547110</name>
</gene>
<proteinExistence type="predicted"/>
<comment type="caution">
    <text evidence="1">The sequence shown here is derived from an EMBL/GenBank/DDBJ whole genome shotgun (WGS) entry which is preliminary data.</text>
</comment>
<evidence type="ECO:0000313" key="1">
    <source>
        <dbReference type="EMBL" id="KKN58909.1"/>
    </source>
</evidence>
<protein>
    <submittedName>
        <fullName evidence="1">Uncharacterized protein</fullName>
    </submittedName>
</protein>
<dbReference type="AlphaFoldDB" id="A0A0F9RVQ5"/>
<accession>A0A0F9RVQ5</accession>
<organism evidence="1">
    <name type="scientific">marine sediment metagenome</name>
    <dbReference type="NCBI Taxonomy" id="412755"/>
    <lineage>
        <taxon>unclassified sequences</taxon>
        <taxon>metagenomes</taxon>
        <taxon>ecological metagenomes</taxon>
    </lineage>
</organism>
<sequence length="84" mass="9142">MVQKKKNAGQQPKTPEECREAFETFTEALELSSLRMSTDSKGRYSIGRDVDGVTSEHVVGPLAGNSFVRLLKGSERLVAACRAA</sequence>
<dbReference type="EMBL" id="LAZR01000745">
    <property type="protein sequence ID" value="KKN58909.1"/>
    <property type="molecule type" value="Genomic_DNA"/>
</dbReference>
<name>A0A0F9RVQ5_9ZZZZ</name>